<dbReference type="Gene3D" id="3.30.70.270">
    <property type="match status" value="1"/>
</dbReference>
<dbReference type="SUPFAM" id="SSF55785">
    <property type="entry name" value="PYP-like sensor domain (PAS domain)"/>
    <property type="match status" value="1"/>
</dbReference>
<evidence type="ECO:0000256" key="7">
    <source>
        <dbReference type="ARBA" id="ARBA00022777"/>
    </source>
</evidence>
<dbReference type="CDD" id="cd01949">
    <property type="entry name" value="GGDEF"/>
    <property type="match status" value="1"/>
</dbReference>
<dbReference type="GO" id="GO:0005886">
    <property type="term" value="C:plasma membrane"/>
    <property type="evidence" value="ECO:0007669"/>
    <property type="project" value="UniProtKB-SubCell"/>
</dbReference>
<dbReference type="AlphaFoldDB" id="A0A5Q4ZNE4"/>
<dbReference type="InterPro" id="IPR000014">
    <property type="entry name" value="PAS"/>
</dbReference>
<dbReference type="Gene3D" id="3.30.450.20">
    <property type="entry name" value="PAS domain"/>
    <property type="match status" value="3"/>
</dbReference>
<dbReference type="EMBL" id="LR721750">
    <property type="protein sequence ID" value="VVV03664.1"/>
    <property type="molecule type" value="Genomic_DNA"/>
</dbReference>
<comment type="catalytic activity">
    <reaction evidence="10">
        <text>2 GTP = 3',3'-c-di-GMP + 2 diphosphate</text>
        <dbReference type="Rhea" id="RHEA:24898"/>
        <dbReference type="ChEBI" id="CHEBI:33019"/>
        <dbReference type="ChEBI" id="CHEBI:37565"/>
        <dbReference type="ChEBI" id="CHEBI:58805"/>
        <dbReference type="EC" id="2.7.7.65"/>
    </reaction>
</comment>
<evidence type="ECO:0000259" key="13">
    <source>
        <dbReference type="PROSITE" id="PS50113"/>
    </source>
</evidence>
<dbReference type="InterPro" id="IPR043128">
    <property type="entry name" value="Rev_trsase/Diguanyl_cyclase"/>
</dbReference>
<dbReference type="SMART" id="SM00267">
    <property type="entry name" value="GGDEF"/>
    <property type="match status" value="1"/>
</dbReference>
<keyword evidence="8" id="KW-0067">ATP-binding</keyword>
<proteinExistence type="predicted"/>
<dbReference type="SUPFAM" id="SSF55073">
    <property type="entry name" value="Nucleotide cyclase"/>
    <property type="match status" value="1"/>
</dbReference>
<dbReference type="InterPro" id="IPR000700">
    <property type="entry name" value="PAS-assoc_C"/>
</dbReference>
<dbReference type="InterPro" id="IPR035965">
    <property type="entry name" value="PAS-like_dom_sf"/>
</dbReference>
<comment type="cofactor">
    <cofactor evidence="1">
        <name>Mg(2+)</name>
        <dbReference type="ChEBI" id="CHEBI:18420"/>
    </cofactor>
</comment>
<accession>A0A5Q4ZNE4</accession>
<dbReference type="PROSITE" id="PS50887">
    <property type="entry name" value="GGDEF"/>
    <property type="match status" value="1"/>
</dbReference>
<dbReference type="GO" id="GO:0043709">
    <property type="term" value="P:cell adhesion involved in single-species biofilm formation"/>
    <property type="evidence" value="ECO:0007669"/>
    <property type="project" value="TreeGrafter"/>
</dbReference>
<dbReference type="SMART" id="SM00086">
    <property type="entry name" value="PAC"/>
    <property type="match status" value="1"/>
</dbReference>
<keyword evidence="11" id="KW-0812">Transmembrane</keyword>
<dbReference type="Pfam" id="PF21623">
    <property type="entry name" value="HK_sensor_dom_bact"/>
    <property type="match status" value="1"/>
</dbReference>
<evidence type="ECO:0000313" key="15">
    <source>
        <dbReference type="EMBL" id="VVV03664.1"/>
    </source>
</evidence>
<dbReference type="PANTHER" id="PTHR45138">
    <property type="entry name" value="REGULATORY COMPONENTS OF SENSORY TRANSDUCTION SYSTEM"/>
    <property type="match status" value="1"/>
</dbReference>
<dbReference type="GO" id="GO:0000160">
    <property type="term" value="P:phosphorelay signal transduction system"/>
    <property type="evidence" value="ECO:0007669"/>
    <property type="project" value="UniProtKB-KW"/>
</dbReference>
<keyword evidence="7" id="KW-0418">Kinase</keyword>
<evidence type="ECO:0000256" key="9">
    <source>
        <dbReference type="ARBA" id="ARBA00023012"/>
    </source>
</evidence>
<evidence type="ECO:0000259" key="12">
    <source>
        <dbReference type="PROSITE" id="PS50112"/>
    </source>
</evidence>
<dbReference type="SUPFAM" id="SSF103190">
    <property type="entry name" value="Sensory domain-like"/>
    <property type="match status" value="2"/>
</dbReference>
<evidence type="ECO:0000256" key="4">
    <source>
        <dbReference type="ARBA" id="ARBA00022553"/>
    </source>
</evidence>
<dbReference type="GO" id="GO:0005524">
    <property type="term" value="F:ATP binding"/>
    <property type="evidence" value="ECO:0007669"/>
    <property type="project" value="UniProtKB-KW"/>
</dbReference>
<dbReference type="GO" id="GO:0052621">
    <property type="term" value="F:diguanylate cyclase activity"/>
    <property type="evidence" value="ECO:0007669"/>
    <property type="project" value="UniProtKB-EC"/>
</dbReference>
<dbReference type="GO" id="GO:0016301">
    <property type="term" value="F:kinase activity"/>
    <property type="evidence" value="ECO:0007669"/>
    <property type="project" value="UniProtKB-KW"/>
</dbReference>
<keyword evidence="11" id="KW-0472">Membrane</keyword>
<keyword evidence="4" id="KW-0597">Phosphoprotein</keyword>
<keyword evidence="5" id="KW-0808">Transferase</keyword>
<dbReference type="InterPro" id="IPR029787">
    <property type="entry name" value="Nucleotide_cyclase"/>
</dbReference>
<dbReference type="Pfam" id="PF00990">
    <property type="entry name" value="GGDEF"/>
    <property type="match status" value="1"/>
</dbReference>
<dbReference type="InterPro" id="IPR050469">
    <property type="entry name" value="Diguanylate_Cyclase"/>
</dbReference>
<dbReference type="InterPro" id="IPR001610">
    <property type="entry name" value="PAC"/>
</dbReference>
<dbReference type="PROSITE" id="PS50112">
    <property type="entry name" value="PAS"/>
    <property type="match status" value="1"/>
</dbReference>
<protein>
    <recommendedName>
        <fullName evidence="3">diguanylate cyclase</fullName>
        <ecNumber evidence="3">2.7.7.65</ecNumber>
    </recommendedName>
</protein>
<dbReference type="CDD" id="cd00130">
    <property type="entry name" value="PAS"/>
    <property type="match status" value="1"/>
</dbReference>
<keyword evidence="11" id="KW-1133">Transmembrane helix</keyword>
<dbReference type="GO" id="GO:1902201">
    <property type="term" value="P:negative regulation of bacterial-type flagellum-dependent cell motility"/>
    <property type="evidence" value="ECO:0007669"/>
    <property type="project" value="TreeGrafter"/>
</dbReference>
<evidence type="ECO:0000256" key="1">
    <source>
        <dbReference type="ARBA" id="ARBA00001946"/>
    </source>
</evidence>
<dbReference type="InterPro" id="IPR029151">
    <property type="entry name" value="Sensor-like_sf"/>
</dbReference>
<feature type="transmembrane region" description="Helical" evidence="11">
    <location>
        <begin position="12"/>
        <end position="29"/>
    </location>
</feature>
<dbReference type="FunFam" id="3.30.70.270:FF:000001">
    <property type="entry name" value="Diguanylate cyclase domain protein"/>
    <property type="match status" value="1"/>
</dbReference>
<organism evidence="15">
    <name type="scientific">Aliivibrio wodanis</name>
    <dbReference type="NCBI Taxonomy" id="80852"/>
    <lineage>
        <taxon>Bacteria</taxon>
        <taxon>Pseudomonadati</taxon>
        <taxon>Pseudomonadota</taxon>
        <taxon>Gammaproteobacteria</taxon>
        <taxon>Vibrionales</taxon>
        <taxon>Vibrionaceae</taxon>
        <taxon>Aliivibrio</taxon>
    </lineage>
</organism>
<evidence type="ECO:0000256" key="3">
    <source>
        <dbReference type="ARBA" id="ARBA00012528"/>
    </source>
</evidence>
<dbReference type="NCBIfam" id="TIGR00229">
    <property type="entry name" value="sensory_box"/>
    <property type="match status" value="1"/>
</dbReference>
<feature type="domain" description="PAS" evidence="12">
    <location>
        <begin position="344"/>
        <end position="390"/>
    </location>
</feature>
<dbReference type="PROSITE" id="PS50113">
    <property type="entry name" value="PAC"/>
    <property type="match status" value="1"/>
</dbReference>
<comment type="subcellular location">
    <subcellularLocation>
        <location evidence="2">Cell inner membrane</location>
    </subcellularLocation>
</comment>
<name>A0A5Q4ZNE4_9GAMM</name>
<evidence type="ECO:0000259" key="14">
    <source>
        <dbReference type="PROSITE" id="PS50887"/>
    </source>
</evidence>
<dbReference type="SMART" id="SM00091">
    <property type="entry name" value="PAS"/>
    <property type="match status" value="1"/>
</dbReference>
<evidence type="ECO:0000256" key="11">
    <source>
        <dbReference type="SAM" id="Phobius"/>
    </source>
</evidence>
<evidence type="ECO:0000256" key="5">
    <source>
        <dbReference type="ARBA" id="ARBA00022679"/>
    </source>
</evidence>
<evidence type="ECO:0000256" key="2">
    <source>
        <dbReference type="ARBA" id="ARBA00004533"/>
    </source>
</evidence>
<dbReference type="InterPro" id="IPR048760">
    <property type="entry name" value="VP0354-like_sensor_dom"/>
</dbReference>
<feature type="domain" description="GGDEF" evidence="14">
    <location>
        <begin position="503"/>
        <end position="627"/>
    </location>
</feature>
<dbReference type="InterPro" id="IPR000160">
    <property type="entry name" value="GGDEF_dom"/>
</dbReference>
<dbReference type="EC" id="2.7.7.65" evidence="3"/>
<keyword evidence="9" id="KW-0902">Two-component regulatory system</keyword>
<sequence>MINRIHLKQIQYFVITFLLIGITPILYFNKQYSTELNSIHNERQIEATHQLVYSKKEVNSIASELGTSLKLLSDSRVLLQFIESPSIKNRAILEGLLSLTATNYSYISQVRFIDTEGQEVARVDDIDGEISIVPIPKLQNKSLRDYFIYAKTLKAGNLGFFGIDLEKEYGEVVMPPQPSLRIFTPVEIHGERKGYLFFNLNVYGIVAQVEHSIDDGYKIEFINEAGYYLASKDRRKTLGHLISERDSYNILIEMPKLWDLMKQTSEGEFVKGDEYYSYSKLTLGGEFDSSTMYLLLSCNKDIKFEASNGELLLIKYEATVTMLLIVFLSAIIARYIAKHRTTSLESQLALAALNGMSAIVITDKKNRIIKVNDEFTRLSGWHESEVLGKSPSIFQSGYHDKAFYSRMWETIRDEGLWQGEVTNKRKDGSLLTEILRIQAILSKDGKMEYYIASFVDITARKELENRLRELSERDSLTQCWNRRKFEREFSETIGDGSLTKEFATSCLAIVDIDHFKRVNDKYGHDVGDKVIIKVGEILRSESRKSDFVARIGGEEFAVILPNTQLQEAEVILNRLRAAVSLYDEVKVSISGGVTDICNSSEASYKRADLALYDSKTAGRNQISCFSTDDMEQIA</sequence>
<evidence type="ECO:0000256" key="10">
    <source>
        <dbReference type="ARBA" id="ARBA00034247"/>
    </source>
</evidence>
<dbReference type="PANTHER" id="PTHR45138:SF9">
    <property type="entry name" value="DIGUANYLATE CYCLASE DGCM-RELATED"/>
    <property type="match status" value="1"/>
</dbReference>
<dbReference type="Pfam" id="PF13426">
    <property type="entry name" value="PAS_9"/>
    <property type="match status" value="1"/>
</dbReference>
<reference evidence="15" key="1">
    <citation type="submission" date="2019-09" db="EMBL/GenBank/DDBJ databases">
        <authorList>
            <person name="Hjerde E."/>
        </authorList>
    </citation>
    <scope>NUCLEOTIDE SEQUENCE</scope>
    <source>
        <strain evidence="15">06/09/160</strain>
    </source>
</reference>
<feature type="domain" description="PAC" evidence="13">
    <location>
        <begin position="417"/>
        <end position="469"/>
    </location>
</feature>
<evidence type="ECO:0000256" key="8">
    <source>
        <dbReference type="ARBA" id="ARBA00022840"/>
    </source>
</evidence>
<dbReference type="NCBIfam" id="TIGR00254">
    <property type="entry name" value="GGDEF"/>
    <property type="match status" value="1"/>
</dbReference>
<gene>
    <name evidence="15" type="primary">dgcC_1</name>
    <name evidence="15" type="ORF">AW0309160_01047</name>
</gene>
<evidence type="ECO:0000256" key="6">
    <source>
        <dbReference type="ARBA" id="ARBA00022741"/>
    </source>
</evidence>
<keyword evidence="6" id="KW-0547">Nucleotide-binding</keyword>